<dbReference type="AlphaFoldDB" id="A0A6G1EYD4"/>
<sequence>MSLWKVLLIVLALICALHATPIEILWDIQLLVPTLIRAGAVPIAILQTQPHHNGLHLSTQLDRLKIS</sequence>
<evidence type="ECO:0000256" key="1">
    <source>
        <dbReference type="SAM" id="SignalP"/>
    </source>
</evidence>
<comment type="caution">
    <text evidence="2">The sequence shown here is derived from an EMBL/GenBank/DDBJ whole genome shotgun (WGS) entry which is preliminary data.</text>
</comment>
<proteinExistence type="predicted"/>
<dbReference type="Proteomes" id="UP000479710">
    <property type="component" value="Unassembled WGS sequence"/>
</dbReference>
<accession>A0A6G1EYD4</accession>
<keyword evidence="1" id="KW-0732">Signal</keyword>
<evidence type="ECO:0000313" key="3">
    <source>
        <dbReference type="Proteomes" id="UP000479710"/>
    </source>
</evidence>
<evidence type="ECO:0000313" key="2">
    <source>
        <dbReference type="EMBL" id="KAF0929605.1"/>
    </source>
</evidence>
<dbReference type="EMBL" id="SPHZ02000002">
    <property type="protein sequence ID" value="KAF0929605.1"/>
    <property type="molecule type" value="Genomic_DNA"/>
</dbReference>
<reference evidence="2 3" key="1">
    <citation type="submission" date="2019-11" db="EMBL/GenBank/DDBJ databases">
        <title>Whole genome sequence of Oryza granulata.</title>
        <authorList>
            <person name="Li W."/>
        </authorList>
    </citation>
    <scope>NUCLEOTIDE SEQUENCE [LARGE SCALE GENOMIC DNA]</scope>
    <source>
        <strain evidence="3">cv. Menghai</strain>
        <tissue evidence="2">Leaf</tissue>
    </source>
</reference>
<organism evidence="2 3">
    <name type="scientific">Oryza meyeriana var. granulata</name>
    <dbReference type="NCBI Taxonomy" id="110450"/>
    <lineage>
        <taxon>Eukaryota</taxon>
        <taxon>Viridiplantae</taxon>
        <taxon>Streptophyta</taxon>
        <taxon>Embryophyta</taxon>
        <taxon>Tracheophyta</taxon>
        <taxon>Spermatophyta</taxon>
        <taxon>Magnoliopsida</taxon>
        <taxon>Liliopsida</taxon>
        <taxon>Poales</taxon>
        <taxon>Poaceae</taxon>
        <taxon>BOP clade</taxon>
        <taxon>Oryzoideae</taxon>
        <taxon>Oryzeae</taxon>
        <taxon>Oryzinae</taxon>
        <taxon>Oryza</taxon>
        <taxon>Oryza meyeriana</taxon>
    </lineage>
</organism>
<feature type="signal peptide" evidence="1">
    <location>
        <begin position="1"/>
        <end position="19"/>
    </location>
</feature>
<keyword evidence="3" id="KW-1185">Reference proteome</keyword>
<feature type="chain" id="PRO_5026045154" evidence="1">
    <location>
        <begin position="20"/>
        <end position="67"/>
    </location>
</feature>
<gene>
    <name evidence="2" type="ORF">E2562_022803</name>
</gene>
<name>A0A6G1EYD4_9ORYZ</name>
<protein>
    <submittedName>
        <fullName evidence="2">Uncharacterized protein</fullName>
    </submittedName>
</protein>